<feature type="region of interest" description="Disordered" evidence="9">
    <location>
        <begin position="1"/>
        <end position="39"/>
    </location>
</feature>
<evidence type="ECO:0000259" key="12">
    <source>
        <dbReference type="Pfam" id="PF16916"/>
    </source>
</evidence>
<dbReference type="Proteomes" id="UP001139104">
    <property type="component" value="Unassembled WGS sequence"/>
</dbReference>
<feature type="compositionally biased region" description="Basic and acidic residues" evidence="9">
    <location>
        <begin position="1"/>
        <end position="16"/>
    </location>
</feature>
<sequence>MGGGHDHDHHDHDHHDHDHHRHDHHDHAGHFHGAGHSHGAGHVHAPADFGRAFALGIGLNVAFIVAEVVYGLLGNSMSLLADAGHNVSDVLGLGLAWLASELVKRAPTPRFSYGLLGSSILAALFNAIFLLVAVGAISLEAIQRLSNPEPVAGRTIMIVAALGIVVNGVTAWLFASGRDDINLRAAFLHMVSDALVSAGVVVAGLLILLTGWLRIDPVVSLVINAVIVWGTWGLLRESFAMSMSAAPDHIDPDQVRAFLCGRAGVMTVHDLHVWPMSTTEIAMTCHLVMPGGHPGDCFLHDLSAELSRKFRINHATVQIEIDPDRVCVLAPENVV</sequence>
<evidence type="ECO:0000256" key="8">
    <source>
        <dbReference type="ARBA" id="ARBA00023136"/>
    </source>
</evidence>
<proteinExistence type="inferred from homology"/>
<keyword evidence="7" id="KW-0406">Ion transport</keyword>
<dbReference type="Gene3D" id="1.20.1510.10">
    <property type="entry name" value="Cation efflux protein transmembrane domain"/>
    <property type="match status" value="1"/>
</dbReference>
<evidence type="ECO:0000256" key="10">
    <source>
        <dbReference type="SAM" id="Phobius"/>
    </source>
</evidence>
<feature type="transmembrane region" description="Helical" evidence="10">
    <location>
        <begin position="187"/>
        <end position="212"/>
    </location>
</feature>
<evidence type="ECO:0000256" key="3">
    <source>
        <dbReference type="ARBA" id="ARBA00022448"/>
    </source>
</evidence>
<evidence type="ECO:0000313" key="13">
    <source>
        <dbReference type="EMBL" id="MCI4681282.1"/>
    </source>
</evidence>
<feature type="domain" description="Cation efflux protein cytoplasmic" evidence="12">
    <location>
        <begin position="247"/>
        <end position="320"/>
    </location>
</feature>
<dbReference type="SUPFAM" id="SSF160240">
    <property type="entry name" value="Cation efflux protein cytoplasmic domain-like"/>
    <property type="match status" value="1"/>
</dbReference>
<feature type="transmembrane region" description="Helical" evidence="10">
    <location>
        <begin position="52"/>
        <end position="73"/>
    </location>
</feature>
<feature type="transmembrane region" description="Helical" evidence="10">
    <location>
        <begin position="115"/>
        <end position="139"/>
    </location>
</feature>
<keyword evidence="6 10" id="KW-1133">Transmembrane helix</keyword>
<feature type="transmembrane region" description="Helical" evidence="10">
    <location>
        <begin position="151"/>
        <end position="175"/>
    </location>
</feature>
<gene>
    <name evidence="13" type="ORF">K2U94_00585</name>
</gene>
<dbReference type="Pfam" id="PF01545">
    <property type="entry name" value="Cation_efflux"/>
    <property type="match status" value="1"/>
</dbReference>
<keyword evidence="14" id="KW-1185">Reference proteome</keyword>
<evidence type="ECO:0000256" key="9">
    <source>
        <dbReference type="SAM" id="MobiDB-lite"/>
    </source>
</evidence>
<dbReference type="RefSeq" id="WP_243065358.1">
    <property type="nucleotide sequence ID" value="NZ_JAIVFK010000008.1"/>
</dbReference>
<evidence type="ECO:0000256" key="1">
    <source>
        <dbReference type="ARBA" id="ARBA00004141"/>
    </source>
</evidence>
<dbReference type="NCBIfam" id="TIGR01297">
    <property type="entry name" value="CDF"/>
    <property type="match status" value="1"/>
</dbReference>
<evidence type="ECO:0000256" key="2">
    <source>
        <dbReference type="ARBA" id="ARBA00008873"/>
    </source>
</evidence>
<keyword evidence="8 10" id="KW-0472">Membrane</keyword>
<dbReference type="PANTHER" id="PTHR11562:SF17">
    <property type="entry name" value="RE54080P-RELATED"/>
    <property type="match status" value="1"/>
</dbReference>
<evidence type="ECO:0000259" key="11">
    <source>
        <dbReference type="Pfam" id="PF01545"/>
    </source>
</evidence>
<dbReference type="InterPro" id="IPR027469">
    <property type="entry name" value="Cation_efflux_TMD_sf"/>
</dbReference>
<accession>A0ABS9Z0Y6</accession>
<keyword evidence="5" id="KW-0864">Zinc transport</keyword>
<evidence type="ECO:0000256" key="6">
    <source>
        <dbReference type="ARBA" id="ARBA00022989"/>
    </source>
</evidence>
<keyword evidence="4 10" id="KW-0812">Transmembrane</keyword>
<keyword evidence="5" id="KW-0862">Zinc</keyword>
<dbReference type="InterPro" id="IPR002524">
    <property type="entry name" value="Cation_efflux"/>
</dbReference>
<feature type="domain" description="Cation efflux protein transmembrane" evidence="11">
    <location>
        <begin position="56"/>
        <end position="240"/>
    </location>
</feature>
<organism evidence="13 14">
    <name type="scientific">Candidatus Rhodoblastus alkanivorans</name>
    <dbReference type="NCBI Taxonomy" id="2954117"/>
    <lineage>
        <taxon>Bacteria</taxon>
        <taxon>Pseudomonadati</taxon>
        <taxon>Pseudomonadota</taxon>
        <taxon>Alphaproteobacteria</taxon>
        <taxon>Hyphomicrobiales</taxon>
        <taxon>Rhodoblastaceae</taxon>
        <taxon>Rhodoblastus</taxon>
    </lineage>
</organism>
<dbReference type="Pfam" id="PF16916">
    <property type="entry name" value="ZT_dimer"/>
    <property type="match status" value="1"/>
</dbReference>
<dbReference type="InterPro" id="IPR036837">
    <property type="entry name" value="Cation_efflux_CTD_sf"/>
</dbReference>
<dbReference type="InterPro" id="IPR027470">
    <property type="entry name" value="Cation_efflux_CTD"/>
</dbReference>
<keyword evidence="3" id="KW-0813">Transport</keyword>
<evidence type="ECO:0000256" key="7">
    <source>
        <dbReference type="ARBA" id="ARBA00023065"/>
    </source>
</evidence>
<feature type="transmembrane region" description="Helical" evidence="10">
    <location>
        <begin position="218"/>
        <end position="235"/>
    </location>
</feature>
<evidence type="ECO:0000256" key="5">
    <source>
        <dbReference type="ARBA" id="ARBA00022906"/>
    </source>
</evidence>
<name>A0ABS9Z0Y6_9HYPH</name>
<reference evidence="13" key="1">
    <citation type="journal article" date="2022" name="ISME J.">
        <title>Identification of active gaseous-alkane degraders at natural gas seeps.</title>
        <authorList>
            <person name="Farhan Ul Haque M."/>
            <person name="Hernandez M."/>
            <person name="Crombie A.T."/>
            <person name="Murrell J.C."/>
        </authorList>
    </citation>
    <scope>NUCLEOTIDE SEQUENCE</scope>
    <source>
        <strain evidence="13">PC2</strain>
    </source>
</reference>
<dbReference type="EMBL" id="JAIVFP010000001">
    <property type="protein sequence ID" value="MCI4681282.1"/>
    <property type="molecule type" value="Genomic_DNA"/>
</dbReference>
<evidence type="ECO:0000313" key="14">
    <source>
        <dbReference type="Proteomes" id="UP001139104"/>
    </source>
</evidence>
<comment type="caution">
    <text evidence="13">The sequence shown here is derived from an EMBL/GenBank/DDBJ whole genome shotgun (WGS) entry which is preliminary data.</text>
</comment>
<evidence type="ECO:0000256" key="4">
    <source>
        <dbReference type="ARBA" id="ARBA00022692"/>
    </source>
</evidence>
<comment type="similarity">
    <text evidence="2">Belongs to the cation diffusion facilitator (CDF) transporter (TC 2.A.4) family. SLC30A subfamily.</text>
</comment>
<dbReference type="InterPro" id="IPR050681">
    <property type="entry name" value="CDF/SLC30A"/>
</dbReference>
<comment type="subcellular location">
    <subcellularLocation>
        <location evidence="1">Membrane</location>
        <topology evidence="1">Multi-pass membrane protein</topology>
    </subcellularLocation>
</comment>
<dbReference type="InterPro" id="IPR058533">
    <property type="entry name" value="Cation_efflux_TM"/>
</dbReference>
<dbReference type="PANTHER" id="PTHR11562">
    <property type="entry name" value="CATION EFFLUX PROTEIN/ ZINC TRANSPORTER"/>
    <property type="match status" value="1"/>
</dbReference>
<dbReference type="SUPFAM" id="SSF161111">
    <property type="entry name" value="Cation efflux protein transmembrane domain-like"/>
    <property type="match status" value="1"/>
</dbReference>
<protein>
    <submittedName>
        <fullName evidence="13">Cation diffusion facilitator family transporter</fullName>
    </submittedName>
</protein>